<evidence type="ECO:0000313" key="10">
    <source>
        <dbReference type="Proteomes" id="UP000305541"/>
    </source>
</evidence>
<dbReference type="PANTHER" id="PTHR47683:SF2">
    <property type="entry name" value="RNA-BINDING S4 DOMAIN-CONTAINING PROTEIN"/>
    <property type="match status" value="1"/>
</dbReference>
<comment type="similarity">
    <text evidence="1 5">Belongs to the pseudouridine synthase RsuA family.</text>
</comment>
<dbReference type="GO" id="GO:0120159">
    <property type="term" value="F:rRNA pseudouridine synthase activity"/>
    <property type="evidence" value="ECO:0007669"/>
    <property type="project" value="UniProtKB-ARBA"/>
</dbReference>
<dbReference type="RefSeq" id="WP_057803744.1">
    <property type="nucleotide sequence ID" value="NZ_JQBX01000015.1"/>
</dbReference>
<dbReference type="Gene3D" id="3.30.70.1560">
    <property type="entry name" value="Alpha-L RNA-binding motif"/>
    <property type="match status" value="1"/>
</dbReference>
<dbReference type="PATRIC" id="fig|331679.3.peg.555"/>
<dbReference type="Pfam" id="PF01479">
    <property type="entry name" value="S4"/>
    <property type="match status" value="1"/>
</dbReference>
<dbReference type="PROSITE" id="PS50889">
    <property type="entry name" value="S4"/>
    <property type="match status" value="1"/>
</dbReference>
<dbReference type="GO" id="GO:0000455">
    <property type="term" value="P:enzyme-directed rRNA pseudouridine synthesis"/>
    <property type="evidence" value="ECO:0007669"/>
    <property type="project" value="UniProtKB-ARBA"/>
</dbReference>
<evidence type="ECO:0000256" key="3">
    <source>
        <dbReference type="ARBA" id="ARBA00023235"/>
    </source>
</evidence>
<dbReference type="SMART" id="SM00363">
    <property type="entry name" value="S4"/>
    <property type="match status" value="1"/>
</dbReference>
<dbReference type="GO" id="GO:0003723">
    <property type="term" value="F:RNA binding"/>
    <property type="evidence" value="ECO:0007669"/>
    <property type="project" value="UniProtKB-KW"/>
</dbReference>
<dbReference type="EMBL" id="JQBX01000015">
    <property type="protein sequence ID" value="KRN93441.1"/>
    <property type="molecule type" value="Genomic_DNA"/>
</dbReference>
<dbReference type="InterPro" id="IPR000748">
    <property type="entry name" value="PsdUridine_synth_RsuA/RluB/E/F"/>
</dbReference>
<evidence type="ECO:0000313" key="7">
    <source>
        <dbReference type="EMBL" id="KRN93441.1"/>
    </source>
</evidence>
<dbReference type="InterPro" id="IPR050343">
    <property type="entry name" value="RsuA_PseudoU_synthase"/>
</dbReference>
<dbReference type="PANTHER" id="PTHR47683">
    <property type="entry name" value="PSEUDOURIDINE SYNTHASE FAMILY PROTEIN-RELATED"/>
    <property type="match status" value="1"/>
</dbReference>
<dbReference type="CDD" id="cd02870">
    <property type="entry name" value="PseudoU_synth_RsuA_like"/>
    <property type="match status" value="1"/>
</dbReference>
<dbReference type="OrthoDB" id="9807213at2"/>
<dbReference type="AlphaFoldDB" id="A0A0R2KVA3"/>
<dbReference type="FunFam" id="3.30.70.1560:FF:000001">
    <property type="entry name" value="Pseudouridine synthase"/>
    <property type="match status" value="1"/>
</dbReference>
<dbReference type="Proteomes" id="UP000051859">
    <property type="component" value="Unassembled WGS sequence"/>
</dbReference>
<evidence type="ECO:0000256" key="2">
    <source>
        <dbReference type="ARBA" id="ARBA00022884"/>
    </source>
</evidence>
<dbReference type="PROSITE" id="PS01149">
    <property type="entry name" value="PSI_RSU"/>
    <property type="match status" value="1"/>
</dbReference>
<keyword evidence="9" id="KW-1185">Reference proteome</keyword>
<dbReference type="FunFam" id="3.10.290.10:FF:000003">
    <property type="entry name" value="Pseudouridine synthase"/>
    <property type="match status" value="1"/>
</dbReference>
<evidence type="ECO:0000256" key="4">
    <source>
        <dbReference type="PROSITE-ProRule" id="PRU00182"/>
    </source>
</evidence>
<comment type="caution">
    <text evidence="7">The sequence shown here is derived from an EMBL/GenBank/DDBJ whole genome shotgun (WGS) entry which is preliminary data.</text>
</comment>
<protein>
    <recommendedName>
        <fullName evidence="5">Pseudouridine synthase</fullName>
        <ecNumber evidence="5">5.4.99.-</ecNumber>
    </recommendedName>
</protein>
<dbReference type="Gene3D" id="3.30.70.580">
    <property type="entry name" value="Pseudouridine synthase I, catalytic domain, N-terminal subdomain"/>
    <property type="match status" value="1"/>
</dbReference>
<evidence type="ECO:0000256" key="5">
    <source>
        <dbReference type="RuleBase" id="RU003887"/>
    </source>
</evidence>
<gene>
    <name evidence="8" type="ORF">FEZ51_03045</name>
    <name evidence="7" type="ORF">IV81_GL000548</name>
</gene>
<organism evidence="7 9">
    <name type="scientific">Pediococcus stilesii</name>
    <dbReference type="NCBI Taxonomy" id="331679"/>
    <lineage>
        <taxon>Bacteria</taxon>
        <taxon>Bacillati</taxon>
        <taxon>Bacillota</taxon>
        <taxon>Bacilli</taxon>
        <taxon>Lactobacillales</taxon>
        <taxon>Lactobacillaceae</taxon>
        <taxon>Pediococcus</taxon>
    </lineage>
</organism>
<evidence type="ECO:0000259" key="6">
    <source>
        <dbReference type="SMART" id="SM00363"/>
    </source>
</evidence>
<evidence type="ECO:0000313" key="8">
    <source>
        <dbReference type="EMBL" id="TLQ04902.1"/>
    </source>
</evidence>
<reference evidence="7 9" key="1">
    <citation type="journal article" date="2015" name="Genome Announc.">
        <title>Expanding the biotechnology potential of lactobacilli through comparative genomics of 213 strains and associated genera.</title>
        <authorList>
            <person name="Sun Z."/>
            <person name="Harris H.M."/>
            <person name="McCann A."/>
            <person name="Guo C."/>
            <person name="Argimon S."/>
            <person name="Zhang W."/>
            <person name="Yang X."/>
            <person name="Jeffery I.B."/>
            <person name="Cooney J.C."/>
            <person name="Kagawa T.F."/>
            <person name="Liu W."/>
            <person name="Song Y."/>
            <person name="Salvetti E."/>
            <person name="Wrobel A."/>
            <person name="Rasinkangas P."/>
            <person name="Parkhill J."/>
            <person name="Rea M.C."/>
            <person name="O'Sullivan O."/>
            <person name="Ritari J."/>
            <person name="Douillard F.P."/>
            <person name="Paul Ross R."/>
            <person name="Yang R."/>
            <person name="Briner A.E."/>
            <person name="Felis G.E."/>
            <person name="de Vos W.M."/>
            <person name="Barrangou R."/>
            <person name="Klaenhammer T.R."/>
            <person name="Caufield P.W."/>
            <person name="Cui Y."/>
            <person name="Zhang H."/>
            <person name="O'Toole P.W."/>
        </authorList>
    </citation>
    <scope>NUCLEOTIDE SEQUENCE [LARGE SCALE GENOMIC DNA]</scope>
    <source>
        <strain evidence="7 9">DSM 18001</strain>
    </source>
</reference>
<dbReference type="EMBL" id="VBTH01000004">
    <property type="protein sequence ID" value="TLQ04902.1"/>
    <property type="molecule type" value="Genomic_DNA"/>
</dbReference>
<dbReference type="InterPro" id="IPR020094">
    <property type="entry name" value="TruA/RsuA/RluB/E/F_N"/>
</dbReference>
<dbReference type="CDD" id="cd00165">
    <property type="entry name" value="S4"/>
    <property type="match status" value="1"/>
</dbReference>
<dbReference type="InterPro" id="IPR036986">
    <property type="entry name" value="S4_RNA-bd_sf"/>
</dbReference>
<dbReference type="InterPro" id="IPR018496">
    <property type="entry name" value="PsdUridine_synth_RsuA/RluB_CS"/>
</dbReference>
<dbReference type="GO" id="GO:0005829">
    <property type="term" value="C:cytosol"/>
    <property type="evidence" value="ECO:0007669"/>
    <property type="project" value="UniProtKB-ARBA"/>
</dbReference>
<dbReference type="InterPro" id="IPR006145">
    <property type="entry name" value="PsdUridine_synth_RsuA/RluA"/>
</dbReference>
<dbReference type="Proteomes" id="UP000305541">
    <property type="component" value="Unassembled WGS sequence"/>
</dbReference>
<dbReference type="InterPro" id="IPR042092">
    <property type="entry name" value="PsdUridine_s_RsuA/RluB/E/F_cat"/>
</dbReference>
<keyword evidence="2 4" id="KW-0694">RNA-binding</keyword>
<reference evidence="8 10" key="2">
    <citation type="submission" date="2019-05" db="EMBL/GenBank/DDBJ databases">
        <title>The metagenome of a microbial culture collection derived from dairy environment covers the genomic content of the human microbiome.</title>
        <authorList>
            <person name="Roder T."/>
            <person name="Wuthrich D."/>
            <person name="Sattari Z."/>
            <person name="Von Ah U."/>
            <person name="Bar C."/>
            <person name="Ronchi F."/>
            <person name="Macpherson A.J."/>
            <person name="Ganal-Vonarburg S.C."/>
            <person name="Bruggmann R."/>
            <person name="Vergeres G."/>
        </authorList>
    </citation>
    <scope>NUCLEOTIDE SEQUENCE [LARGE SCALE GENOMIC DNA]</scope>
    <source>
        <strain evidence="8 10">FAM 18815</strain>
    </source>
</reference>
<name>A0A0R2KVA3_9LACO</name>
<dbReference type="Pfam" id="PF00849">
    <property type="entry name" value="PseudoU_synth_2"/>
    <property type="match status" value="1"/>
</dbReference>
<evidence type="ECO:0000256" key="1">
    <source>
        <dbReference type="ARBA" id="ARBA00008348"/>
    </source>
</evidence>
<proteinExistence type="inferred from homology"/>
<evidence type="ECO:0000313" key="9">
    <source>
        <dbReference type="Proteomes" id="UP000051859"/>
    </source>
</evidence>
<accession>A0A0R2KVA3</accession>
<feature type="domain" description="RNA-binding S4" evidence="6">
    <location>
        <begin position="3"/>
        <end position="70"/>
    </location>
</feature>
<dbReference type="Gene3D" id="3.10.290.10">
    <property type="entry name" value="RNA-binding S4 domain"/>
    <property type="match status" value="1"/>
</dbReference>
<dbReference type="NCBIfam" id="TIGR00093">
    <property type="entry name" value="pseudouridine synthase"/>
    <property type="match status" value="1"/>
</dbReference>
<dbReference type="InterPro" id="IPR020103">
    <property type="entry name" value="PsdUridine_synth_cat_dom_sf"/>
</dbReference>
<dbReference type="STRING" id="331679.IV81_GL000548"/>
<keyword evidence="3 5" id="KW-0413">Isomerase</keyword>
<dbReference type="SUPFAM" id="SSF55174">
    <property type="entry name" value="Alpha-L RNA-binding motif"/>
    <property type="match status" value="1"/>
</dbReference>
<dbReference type="EC" id="5.4.99.-" evidence="5"/>
<dbReference type="FunFam" id="3.30.70.580:FF:000005">
    <property type="entry name" value="Pseudouridine synthase"/>
    <property type="match status" value="1"/>
</dbReference>
<dbReference type="InterPro" id="IPR002942">
    <property type="entry name" value="S4_RNA-bd"/>
</dbReference>
<dbReference type="SUPFAM" id="SSF55120">
    <property type="entry name" value="Pseudouridine synthase"/>
    <property type="match status" value="1"/>
</dbReference>
<sequence>MEERLQKVMAEAGVASRRKSEKLISEGHVRVNGEVIKQLGTKVSNHDEIEVDGVPVQREKVVYFLLNKPRGVITSARDDKNRKTVMDFFPDVTERIYPVGRLDYDTSGAVLMTNDGALANGLTHPKFKFEKNYTAKVKGIVNGADLKKLENGIVIDHKKTAKAKAKLISTDDEKKTSLVQLTIHEGRNHQVKNMFMAIGHPVAKLRRDSYSFLTIDGVQSGKWRALKVNEVNRLKRQIENK</sequence>